<protein>
    <submittedName>
        <fullName evidence="10">DUF21 domain-containing protein</fullName>
    </submittedName>
</protein>
<comment type="caution">
    <text evidence="10">The sequence shown here is derived from an EMBL/GenBank/DDBJ whole genome shotgun (WGS) entry which is preliminary data.</text>
</comment>
<feature type="transmembrane region" description="Helical" evidence="8">
    <location>
        <begin position="110"/>
        <end position="128"/>
    </location>
</feature>
<dbReference type="GO" id="GO:0010960">
    <property type="term" value="P:magnesium ion homeostasis"/>
    <property type="evidence" value="ECO:0007669"/>
    <property type="project" value="InterPro"/>
</dbReference>
<dbReference type="Gene3D" id="3.10.580.10">
    <property type="entry name" value="CBS-domain"/>
    <property type="match status" value="2"/>
</dbReference>
<evidence type="ECO:0000256" key="6">
    <source>
        <dbReference type="PROSITE-ProRule" id="PRU01193"/>
    </source>
</evidence>
<evidence type="ECO:0000256" key="7">
    <source>
        <dbReference type="SAM" id="MobiDB-lite"/>
    </source>
</evidence>
<accession>A0A314Z9Y1</accession>
<keyword evidence="4 6" id="KW-1133">Transmembrane helix</keyword>
<dbReference type="InterPro" id="IPR045095">
    <property type="entry name" value="ACDP"/>
</dbReference>
<dbReference type="GO" id="GO:0016020">
    <property type="term" value="C:membrane"/>
    <property type="evidence" value="ECO:0007669"/>
    <property type="project" value="UniProtKB-SubCell"/>
</dbReference>
<keyword evidence="11" id="KW-1185">Reference proteome</keyword>
<dbReference type="GO" id="GO:0030026">
    <property type="term" value="P:intracellular manganese ion homeostasis"/>
    <property type="evidence" value="ECO:0007669"/>
    <property type="project" value="TreeGrafter"/>
</dbReference>
<dbReference type="SUPFAM" id="SSF54631">
    <property type="entry name" value="CBS-domain pair"/>
    <property type="match status" value="1"/>
</dbReference>
<name>A0A314Z9Y1_PRUYE</name>
<comment type="subcellular location">
    <subcellularLocation>
        <location evidence="1">Membrane</location>
        <topology evidence="1">Multi-pass membrane protein</topology>
    </subcellularLocation>
</comment>
<evidence type="ECO:0000259" key="9">
    <source>
        <dbReference type="PROSITE" id="PS51846"/>
    </source>
</evidence>
<evidence type="ECO:0000256" key="2">
    <source>
        <dbReference type="ARBA" id="ARBA00022692"/>
    </source>
</evidence>
<keyword evidence="5 6" id="KW-0472">Membrane</keyword>
<dbReference type="STRING" id="2094558.A0A314Z9Y1"/>
<feature type="region of interest" description="Disordered" evidence="7">
    <location>
        <begin position="411"/>
        <end position="452"/>
    </location>
</feature>
<keyword evidence="3" id="KW-0677">Repeat</keyword>
<dbReference type="EMBL" id="PJQY01000170">
    <property type="protein sequence ID" value="PQQ16845.1"/>
    <property type="molecule type" value="Genomic_DNA"/>
</dbReference>
<reference evidence="10 11" key="1">
    <citation type="submission" date="2018-02" db="EMBL/GenBank/DDBJ databases">
        <title>Draft genome of wild Prunus yedoensis var. nudiflora.</title>
        <authorList>
            <person name="Baek S."/>
            <person name="Kim J.-H."/>
            <person name="Choi K."/>
            <person name="Kim G.-B."/>
            <person name="Cho A."/>
            <person name="Jang H."/>
            <person name="Shin C.-H."/>
            <person name="Yu H.-J."/>
            <person name="Mun J.-H."/>
        </authorList>
    </citation>
    <scope>NUCLEOTIDE SEQUENCE [LARGE SCALE GENOMIC DNA]</scope>
    <source>
        <strain evidence="11">cv. Jeju island</strain>
        <tissue evidence="10">Leaf</tissue>
    </source>
</reference>
<evidence type="ECO:0000256" key="8">
    <source>
        <dbReference type="SAM" id="Phobius"/>
    </source>
</evidence>
<feature type="transmembrane region" description="Helical" evidence="8">
    <location>
        <begin position="140"/>
        <end position="159"/>
    </location>
</feature>
<dbReference type="CDD" id="cd04590">
    <property type="entry name" value="CBS_pair_CorC_HlyC_assoc"/>
    <property type="match status" value="1"/>
</dbReference>
<dbReference type="InterPro" id="IPR002550">
    <property type="entry name" value="CNNM"/>
</dbReference>
<dbReference type="AlphaFoldDB" id="A0A314Z9Y1"/>
<evidence type="ECO:0000256" key="4">
    <source>
        <dbReference type="ARBA" id="ARBA00022989"/>
    </source>
</evidence>
<sequence>MMLMWNGARDLVLDSDDIPFGTGSWFLYAGVSCLLVLFAGIMSGLTLGLMSLNLVDLEILQRSGSPTEKKQAAKILPVVQKQHQLLVTLLLCNACAMEALPLYLDKIFHPFVAVVLSVTFVLLFGEIIPQSICSRYGLSVGANFVWLVRILMCICYPIAYPIAKVLDAVLGHSDDLFRRAQLKALVSIHGKETAEEAMTPIESTFSLDVNSNLDWEAIGKILARGHSRVPVYHGNPRNIIGLLLVKNLLTVRAETETPVSAVSIRRIPRVPADMPLYDILNEFQKGSSHLAAVVKIKGKSKNLLPTANKEKFEEDKLSHEKSQLVASLLSKRDDKSGSVVVNIDKSPKSLTNKPTEDIEDGDVIGIITLEDVFEELLQEEIVDETDVYIDVHRRIRVAAVAAASSMARGPSSRKLLAGLTEHGQTPKKSAEDDAHSVRYSGNPREPLLGNKR</sequence>
<dbReference type="Pfam" id="PF01595">
    <property type="entry name" value="CNNM"/>
    <property type="match status" value="1"/>
</dbReference>
<dbReference type="GO" id="GO:0005737">
    <property type="term" value="C:cytoplasm"/>
    <property type="evidence" value="ECO:0007669"/>
    <property type="project" value="TreeGrafter"/>
</dbReference>
<feature type="domain" description="CNNM transmembrane" evidence="9">
    <location>
        <begin position="21"/>
        <end position="196"/>
    </location>
</feature>
<dbReference type="Proteomes" id="UP000250321">
    <property type="component" value="Unassembled WGS sequence"/>
</dbReference>
<dbReference type="InterPro" id="IPR044751">
    <property type="entry name" value="Ion_transp-like_CBS"/>
</dbReference>
<evidence type="ECO:0000313" key="11">
    <source>
        <dbReference type="Proteomes" id="UP000250321"/>
    </source>
</evidence>
<dbReference type="PROSITE" id="PS51846">
    <property type="entry name" value="CNNM"/>
    <property type="match status" value="1"/>
</dbReference>
<proteinExistence type="predicted"/>
<feature type="transmembrane region" description="Helical" evidence="8">
    <location>
        <begin position="25"/>
        <end position="52"/>
    </location>
</feature>
<evidence type="ECO:0000313" key="10">
    <source>
        <dbReference type="EMBL" id="PQQ16845.1"/>
    </source>
</evidence>
<dbReference type="PANTHER" id="PTHR12064">
    <property type="entry name" value="METAL TRANSPORTER CNNM"/>
    <property type="match status" value="1"/>
</dbReference>
<evidence type="ECO:0000256" key="1">
    <source>
        <dbReference type="ARBA" id="ARBA00004141"/>
    </source>
</evidence>
<keyword evidence="2 6" id="KW-0812">Transmembrane</keyword>
<dbReference type="InterPro" id="IPR046342">
    <property type="entry name" value="CBS_dom_sf"/>
</dbReference>
<evidence type="ECO:0000256" key="3">
    <source>
        <dbReference type="ARBA" id="ARBA00022737"/>
    </source>
</evidence>
<dbReference type="PANTHER" id="PTHR12064:SF97">
    <property type="entry name" value="METAL TRANSPORTER CNNM-5"/>
    <property type="match status" value="1"/>
</dbReference>
<dbReference type="OrthoDB" id="5353557at2759"/>
<gene>
    <name evidence="10" type="ORF">Pyn_08840</name>
</gene>
<organism evidence="10 11">
    <name type="scientific">Prunus yedoensis var. nudiflora</name>
    <dbReference type="NCBI Taxonomy" id="2094558"/>
    <lineage>
        <taxon>Eukaryota</taxon>
        <taxon>Viridiplantae</taxon>
        <taxon>Streptophyta</taxon>
        <taxon>Embryophyta</taxon>
        <taxon>Tracheophyta</taxon>
        <taxon>Spermatophyta</taxon>
        <taxon>Magnoliopsida</taxon>
        <taxon>eudicotyledons</taxon>
        <taxon>Gunneridae</taxon>
        <taxon>Pentapetalae</taxon>
        <taxon>rosids</taxon>
        <taxon>fabids</taxon>
        <taxon>Rosales</taxon>
        <taxon>Rosaceae</taxon>
        <taxon>Amygdaloideae</taxon>
        <taxon>Amygdaleae</taxon>
        <taxon>Prunus</taxon>
    </lineage>
</organism>
<evidence type="ECO:0000256" key="5">
    <source>
        <dbReference type="ARBA" id="ARBA00023136"/>
    </source>
</evidence>